<keyword evidence="4 5" id="KW-0472">Membrane</keyword>
<dbReference type="GO" id="GO:0005524">
    <property type="term" value="F:ATP binding"/>
    <property type="evidence" value="ECO:0007669"/>
    <property type="project" value="InterPro"/>
</dbReference>
<keyword evidence="3 5" id="KW-1133">Transmembrane helix</keyword>
<dbReference type="InterPro" id="IPR011527">
    <property type="entry name" value="ABC1_TM_dom"/>
</dbReference>
<protein>
    <submittedName>
        <fullName evidence="7">ABC transporter AbcB-related protein</fullName>
    </submittedName>
</protein>
<dbReference type="PANTHER" id="PTHR43394:SF1">
    <property type="entry name" value="ATP-BINDING CASSETTE SUB-FAMILY B MEMBER 10, MITOCHONDRIAL"/>
    <property type="match status" value="1"/>
</dbReference>
<evidence type="ECO:0000256" key="1">
    <source>
        <dbReference type="ARBA" id="ARBA00004141"/>
    </source>
</evidence>
<feature type="transmembrane region" description="Helical" evidence="5">
    <location>
        <begin position="80"/>
        <end position="101"/>
    </location>
</feature>
<dbReference type="PANTHER" id="PTHR43394">
    <property type="entry name" value="ATP-DEPENDENT PERMEASE MDL1, MITOCHONDRIAL"/>
    <property type="match status" value="1"/>
</dbReference>
<comment type="subcellular location">
    <subcellularLocation>
        <location evidence="1">Membrane</location>
        <topology evidence="1">Multi-pass membrane protein</topology>
    </subcellularLocation>
</comment>
<keyword evidence="2 5" id="KW-0812">Transmembrane</keyword>
<dbReference type="VEuPathDB" id="TrichDB:TRFO_16141"/>
<organism evidence="7 8">
    <name type="scientific">Tritrichomonas foetus</name>
    <dbReference type="NCBI Taxonomy" id="1144522"/>
    <lineage>
        <taxon>Eukaryota</taxon>
        <taxon>Metamonada</taxon>
        <taxon>Parabasalia</taxon>
        <taxon>Tritrichomonadida</taxon>
        <taxon>Tritrichomonadidae</taxon>
        <taxon>Tritrichomonas</taxon>
    </lineage>
</organism>
<dbReference type="Gene3D" id="1.20.1560.10">
    <property type="entry name" value="ABC transporter type 1, transmembrane domain"/>
    <property type="match status" value="1"/>
</dbReference>
<comment type="caution">
    <text evidence="7">The sequence shown here is derived from an EMBL/GenBank/DDBJ whole genome shotgun (WGS) entry which is preliminary data.</text>
</comment>
<dbReference type="InterPro" id="IPR036640">
    <property type="entry name" value="ABC1_TM_sf"/>
</dbReference>
<dbReference type="EMBL" id="MLAK01000493">
    <property type="protein sequence ID" value="OHT13697.1"/>
    <property type="molecule type" value="Genomic_DNA"/>
</dbReference>
<evidence type="ECO:0000313" key="7">
    <source>
        <dbReference type="EMBL" id="OHT13697.1"/>
    </source>
</evidence>
<dbReference type="GO" id="GO:0016020">
    <property type="term" value="C:membrane"/>
    <property type="evidence" value="ECO:0007669"/>
    <property type="project" value="UniProtKB-SubCell"/>
</dbReference>
<feature type="transmembrane region" description="Helical" evidence="5">
    <location>
        <begin position="180"/>
        <end position="202"/>
    </location>
</feature>
<evidence type="ECO:0000313" key="8">
    <source>
        <dbReference type="Proteomes" id="UP000179807"/>
    </source>
</evidence>
<dbReference type="PROSITE" id="PS50929">
    <property type="entry name" value="ABC_TM1F"/>
    <property type="match status" value="1"/>
</dbReference>
<dbReference type="InterPro" id="IPR039421">
    <property type="entry name" value="Type_1_exporter"/>
</dbReference>
<evidence type="ECO:0000256" key="2">
    <source>
        <dbReference type="ARBA" id="ARBA00022692"/>
    </source>
</evidence>
<evidence type="ECO:0000259" key="6">
    <source>
        <dbReference type="PROSITE" id="PS50929"/>
    </source>
</evidence>
<proteinExistence type="predicted"/>
<dbReference type="GO" id="GO:0015421">
    <property type="term" value="F:ABC-type oligopeptide transporter activity"/>
    <property type="evidence" value="ECO:0007669"/>
    <property type="project" value="TreeGrafter"/>
</dbReference>
<sequence length="205" mass="23126">MDGQDWTVFKDTGSAGVDVKVQGNEFGRILHFYKQKWVFVLSIIFSVAGGVLPLGMMIIMGDSFDAVMVPETFLDSFVDYILKVTYLMIAMCVIMGLSFGLRGYTNPTFVRDLRDEIFRNINEQEIAYFDETSSGVLMARMSEDVSFVLNTYVEKLMTAIQYATQVVAGIIIGFITSWRISLVCFAIIPLSIILFYVAEYLVSKE</sequence>
<evidence type="ECO:0000256" key="5">
    <source>
        <dbReference type="SAM" id="Phobius"/>
    </source>
</evidence>
<feature type="domain" description="ABC transmembrane type-1" evidence="6">
    <location>
        <begin position="40"/>
        <end position="205"/>
    </location>
</feature>
<dbReference type="AlphaFoldDB" id="A0A1J4KQZ0"/>
<dbReference type="RefSeq" id="XP_068366833.1">
    <property type="nucleotide sequence ID" value="XM_068498805.1"/>
</dbReference>
<dbReference type="GeneID" id="94833509"/>
<dbReference type="Pfam" id="PF00664">
    <property type="entry name" value="ABC_membrane"/>
    <property type="match status" value="1"/>
</dbReference>
<evidence type="ECO:0000256" key="4">
    <source>
        <dbReference type="ARBA" id="ARBA00023136"/>
    </source>
</evidence>
<name>A0A1J4KQZ0_9EUKA</name>
<accession>A0A1J4KQZ0</accession>
<dbReference type="Proteomes" id="UP000179807">
    <property type="component" value="Unassembled WGS sequence"/>
</dbReference>
<dbReference type="OrthoDB" id="6500128at2759"/>
<reference evidence="7" key="1">
    <citation type="submission" date="2016-10" db="EMBL/GenBank/DDBJ databases">
        <authorList>
            <person name="Benchimol M."/>
            <person name="Almeida L.G."/>
            <person name="Vasconcelos A.T."/>
            <person name="Perreira-Neves A."/>
            <person name="Rosa I.A."/>
            <person name="Tasca T."/>
            <person name="Bogo M.R."/>
            <person name="de Souza W."/>
        </authorList>
    </citation>
    <scope>NUCLEOTIDE SEQUENCE [LARGE SCALE GENOMIC DNA]</scope>
    <source>
        <strain evidence="7">K</strain>
    </source>
</reference>
<keyword evidence="8" id="KW-1185">Reference proteome</keyword>
<dbReference type="SUPFAM" id="SSF90123">
    <property type="entry name" value="ABC transporter transmembrane region"/>
    <property type="match status" value="1"/>
</dbReference>
<gene>
    <name evidence="7" type="ORF">TRFO_16141</name>
</gene>
<evidence type="ECO:0000256" key="3">
    <source>
        <dbReference type="ARBA" id="ARBA00022989"/>
    </source>
</evidence>
<feature type="transmembrane region" description="Helical" evidence="5">
    <location>
        <begin position="37"/>
        <end position="60"/>
    </location>
</feature>